<dbReference type="PANTHER" id="PTHR21428">
    <property type="entry name" value="MEDIATOR OF RNA POLYMERASE II TRANSCRIPTION SUBUNIT 7"/>
    <property type="match status" value="1"/>
</dbReference>
<keyword evidence="4 6" id="KW-0804">Transcription</keyword>
<dbReference type="InterPro" id="IPR037212">
    <property type="entry name" value="Med7/Med21-like"/>
</dbReference>
<keyword evidence="9" id="KW-1185">Reference proteome</keyword>
<dbReference type="OrthoDB" id="10253553at2759"/>
<keyword evidence="3 6" id="KW-0805">Transcription regulation</keyword>
<evidence type="ECO:0000313" key="8">
    <source>
        <dbReference type="EMBL" id="EFC45616.1"/>
    </source>
</evidence>
<dbReference type="OMA" id="EMKRMNK"/>
<dbReference type="Proteomes" id="UP000006671">
    <property type="component" value="Unassembled WGS sequence"/>
</dbReference>
<dbReference type="GeneID" id="8849171"/>
<dbReference type="Gene3D" id="6.10.140.200">
    <property type="match status" value="1"/>
</dbReference>
<evidence type="ECO:0000256" key="3">
    <source>
        <dbReference type="ARBA" id="ARBA00023015"/>
    </source>
</evidence>
<comment type="function">
    <text evidence="6">Component of the Mediator complex, a coactivator involved in the regulated transcription of nearly all RNA polymerase II-dependent genes. Mediator functions as a bridge to convey information from gene-specific regulatory proteins to the basal RNA polymerase II transcription machinery.</text>
</comment>
<dbReference type="STRING" id="5762.D2VC98"/>
<feature type="region of interest" description="Disordered" evidence="7">
    <location>
        <begin position="234"/>
        <end position="284"/>
    </location>
</feature>
<evidence type="ECO:0000256" key="6">
    <source>
        <dbReference type="RuleBase" id="RU364060"/>
    </source>
</evidence>
<dbReference type="EMBL" id="GG738862">
    <property type="protein sequence ID" value="EFC45616.1"/>
    <property type="molecule type" value="Genomic_DNA"/>
</dbReference>
<proteinExistence type="inferred from homology"/>
<dbReference type="GO" id="GO:0070847">
    <property type="term" value="C:core mediator complex"/>
    <property type="evidence" value="ECO:0007669"/>
    <property type="project" value="TreeGrafter"/>
</dbReference>
<dbReference type="GO" id="GO:0006357">
    <property type="term" value="P:regulation of transcription by RNA polymerase II"/>
    <property type="evidence" value="ECO:0007669"/>
    <property type="project" value="InterPro"/>
</dbReference>
<dbReference type="InParanoid" id="D2VC98"/>
<dbReference type="AlphaFoldDB" id="D2VC98"/>
<dbReference type="KEGG" id="ngr:NAEGRDRAFT_66495"/>
<evidence type="ECO:0000256" key="1">
    <source>
        <dbReference type="ARBA" id="ARBA00004123"/>
    </source>
</evidence>
<dbReference type="GO" id="GO:0016592">
    <property type="term" value="C:mediator complex"/>
    <property type="evidence" value="ECO:0007669"/>
    <property type="project" value="InterPro"/>
</dbReference>
<dbReference type="RefSeq" id="XP_002678360.1">
    <property type="nucleotide sequence ID" value="XM_002678314.1"/>
</dbReference>
<dbReference type="GO" id="GO:0003712">
    <property type="term" value="F:transcription coregulator activity"/>
    <property type="evidence" value="ECO:0007669"/>
    <property type="project" value="InterPro"/>
</dbReference>
<evidence type="ECO:0000256" key="7">
    <source>
        <dbReference type="SAM" id="MobiDB-lite"/>
    </source>
</evidence>
<dbReference type="InterPro" id="IPR009244">
    <property type="entry name" value="Mediatior_Med7"/>
</dbReference>
<keyword evidence="6" id="KW-0010">Activator</keyword>
<dbReference type="InterPro" id="IPR044888">
    <property type="entry name" value="Mediatior_Med7_sf"/>
</dbReference>
<accession>D2VC98</accession>
<feature type="compositionally biased region" description="Polar residues" evidence="7">
    <location>
        <begin position="258"/>
        <end position="274"/>
    </location>
</feature>
<sequence length="301" mass="34851">MMINDNEEEAFKDDFPPPPAFYRLYHPTKSEYIPPEPPKPVPRGETYISFGETLTSFNEFNPIKSGFETVKKLYGDKPLDSIDHVAELKKLNRSLLYNYLELLDLLIEHPTLQVNETEDISTITNFDGSKTIVKFCWELKLHQIELIFINMSFLLNYYRPHQAREQMITILQNQLKRRKEVTESVGDCIQYCHKVLKEAQMTLTSINLQEDVFLKTVASEPAASSVLENDSSMTDFYMGQSNPSKRKREDGMQDEDQTLTSFTHDLNGFGSTSGRQHDKKHKDTNVSVVDINDEIMQEFFQ</sequence>
<gene>
    <name evidence="8" type="ORF">NAEGRDRAFT_66495</name>
</gene>
<evidence type="ECO:0000313" key="9">
    <source>
        <dbReference type="Proteomes" id="UP000006671"/>
    </source>
</evidence>
<reference evidence="8 9" key="1">
    <citation type="journal article" date="2010" name="Cell">
        <title>The genome of Naegleria gruberi illuminates early eukaryotic versatility.</title>
        <authorList>
            <person name="Fritz-Laylin L.K."/>
            <person name="Prochnik S.E."/>
            <person name="Ginger M.L."/>
            <person name="Dacks J.B."/>
            <person name="Carpenter M.L."/>
            <person name="Field M.C."/>
            <person name="Kuo A."/>
            <person name="Paredez A."/>
            <person name="Chapman J."/>
            <person name="Pham J."/>
            <person name="Shu S."/>
            <person name="Neupane R."/>
            <person name="Cipriano M."/>
            <person name="Mancuso J."/>
            <person name="Tu H."/>
            <person name="Salamov A."/>
            <person name="Lindquist E."/>
            <person name="Shapiro H."/>
            <person name="Lucas S."/>
            <person name="Grigoriev I.V."/>
            <person name="Cande W.Z."/>
            <person name="Fulton C."/>
            <person name="Rokhsar D.S."/>
            <person name="Dawson S.C."/>
        </authorList>
    </citation>
    <scope>NUCLEOTIDE SEQUENCE [LARGE SCALE GENOMIC DNA]</scope>
    <source>
        <strain evidence="8 9">NEG-M</strain>
    </source>
</reference>
<evidence type="ECO:0000256" key="2">
    <source>
        <dbReference type="ARBA" id="ARBA00009994"/>
    </source>
</evidence>
<dbReference type="PANTHER" id="PTHR21428:SF11">
    <property type="entry name" value="MEDIATOR OF RNA POLYMERASE II TRANSCRIPTION SUBUNIT 7"/>
    <property type="match status" value="1"/>
</dbReference>
<evidence type="ECO:0000256" key="4">
    <source>
        <dbReference type="ARBA" id="ARBA00023163"/>
    </source>
</evidence>
<dbReference type="VEuPathDB" id="AmoebaDB:NAEGRDRAFT_66495"/>
<dbReference type="SUPFAM" id="SSF140718">
    <property type="entry name" value="Mediator hinge subcomplex-like"/>
    <property type="match status" value="2"/>
</dbReference>
<comment type="subcellular location">
    <subcellularLocation>
        <location evidence="1 6">Nucleus</location>
    </subcellularLocation>
</comment>
<dbReference type="eggNOG" id="KOG0570">
    <property type="taxonomic scope" value="Eukaryota"/>
</dbReference>
<protein>
    <recommendedName>
        <fullName evidence="6">Mediator of RNA polymerase II transcription subunit 7</fullName>
    </recommendedName>
</protein>
<comment type="similarity">
    <text evidence="2 6">Belongs to the Mediator complex subunit 7 family.</text>
</comment>
<comment type="subunit">
    <text evidence="6">Component of the Mediator complex.</text>
</comment>
<evidence type="ECO:0000256" key="5">
    <source>
        <dbReference type="ARBA" id="ARBA00023242"/>
    </source>
</evidence>
<dbReference type="Pfam" id="PF05983">
    <property type="entry name" value="Med7"/>
    <property type="match status" value="1"/>
</dbReference>
<organism evidence="9">
    <name type="scientific">Naegleria gruberi</name>
    <name type="common">Amoeba</name>
    <dbReference type="NCBI Taxonomy" id="5762"/>
    <lineage>
        <taxon>Eukaryota</taxon>
        <taxon>Discoba</taxon>
        <taxon>Heterolobosea</taxon>
        <taxon>Tetramitia</taxon>
        <taxon>Eutetramitia</taxon>
        <taxon>Vahlkampfiidae</taxon>
        <taxon>Naegleria</taxon>
    </lineage>
</organism>
<keyword evidence="5 6" id="KW-0539">Nucleus</keyword>
<feature type="compositionally biased region" description="Polar residues" evidence="7">
    <location>
        <begin position="234"/>
        <end position="243"/>
    </location>
</feature>
<name>D2VC98_NAEGR</name>